<dbReference type="KEGG" id="kfa:Q73A0000_05505"/>
<feature type="region of interest" description="Disordered" evidence="1">
    <location>
        <begin position="241"/>
        <end position="275"/>
    </location>
</feature>
<reference evidence="2 3" key="1">
    <citation type="submission" date="2019-05" db="EMBL/GenBank/DDBJ databases">
        <title>Chryseobacterium sp. isolated from King George Island, maritime Antarctica.</title>
        <authorList>
            <person name="Peng X."/>
        </authorList>
    </citation>
    <scope>NUCLEOTIDE SEQUENCE [LARGE SCALE GENOMIC DNA]</scope>
    <source>
        <strain evidence="2 3">7-3A</strain>
    </source>
</reference>
<dbReference type="NCBIfam" id="TIGR01200">
    <property type="entry name" value="GLPGLI"/>
    <property type="match status" value="1"/>
</dbReference>
<dbReference type="Pfam" id="PF09697">
    <property type="entry name" value="Porph_ging"/>
    <property type="match status" value="1"/>
</dbReference>
<proteinExistence type="predicted"/>
<dbReference type="Proteomes" id="UP000594195">
    <property type="component" value="Chromosome"/>
</dbReference>
<evidence type="ECO:0000313" key="2">
    <source>
        <dbReference type="EMBL" id="QOW09856.1"/>
    </source>
</evidence>
<accession>A0A7M2Y6Z4</accession>
<evidence type="ECO:0000313" key="3">
    <source>
        <dbReference type="Proteomes" id="UP000594195"/>
    </source>
</evidence>
<protein>
    <submittedName>
        <fullName evidence="2">GLPGLI family protein</fullName>
    </submittedName>
</protein>
<dbReference type="RefSeq" id="WP_193813073.1">
    <property type="nucleotide sequence ID" value="NZ_CP040442.1"/>
</dbReference>
<sequence>MSAKKIIKMQLTLSLFFVLNTILIYCQNVTYTYELAYRPSQENRFVKNENYYLDISESQSVFRSEREKHSDSVNFESGRSSINYLDFNQIYSRKDLRTKKVFKTITTPIYGDSYDILIENLNWKISPETELISNINCQKATLEYGGRKWEAWFTESIPLPEGPYIFNGLPGLIIKIIDDKGDYAFSLIESKKAENNNLFKIKTGKLINWSIMEKIQMNFYENPFGELKSKSAKMIVTDDKGNKLDRSYDDMSRKMQKSLKEKNNPIELNDKIEYK</sequence>
<dbReference type="AlphaFoldDB" id="A0A7M2Y6Z4"/>
<keyword evidence="3" id="KW-1185">Reference proteome</keyword>
<dbReference type="EMBL" id="CP040442">
    <property type="protein sequence ID" value="QOW09856.1"/>
    <property type="molecule type" value="Genomic_DNA"/>
</dbReference>
<evidence type="ECO:0000256" key="1">
    <source>
        <dbReference type="SAM" id="MobiDB-lite"/>
    </source>
</evidence>
<name>A0A7M2Y6Z4_9FLAO</name>
<dbReference type="InterPro" id="IPR005901">
    <property type="entry name" value="GLPGLI"/>
</dbReference>
<gene>
    <name evidence="2" type="ORF">Q73A0000_05505</name>
</gene>
<organism evidence="2 3">
    <name type="scientific">Kaistella flava</name>
    <name type="common">ex Peng et al. 2021</name>
    <dbReference type="NCBI Taxonomy" id="2038776"/>
    <lineage>
        <taxon>Bacteria</taxon>
        <taxon>Pseudomonadati</taxon>
        <taxon>Bacteroidota</taxon>
        <taxon>Flavobacteriia</taxon>
        <taxon>Flavobacteriales</taxon>
        <taxon>Weeksellaceae</taxon>
        <taxon>Chryseobacterium group</taxon>
        <taxon>Kaistella</taxon>
    </lineage>
</organism>